<feature type="transmembrane region" description="Helical" evidence="1">
    <location>
        <begin position="12"/>
        <end position="32"/>
    </location>
</feature>
<keyword evidence="1" id="KW-0812">Transmembrane</keyword>
<keyword evidence="3" id="KW-1185">Reference proteome</keyword>
<organism evidence="2 3">
    <name type="scientific">Flavobacterium kingsejongi</name>
    <dbReference type="NCBI Taxonomy" id="1678728"/>
    <lineage>
        <taxon>Bacteria</taxon>
        <taxon>Pseudomonadati</taxon>
        <taxon>Bacteroidota</taxon>
        <taxon>Flavobacteriia</taxon>
        <taxon>Flavobacteriales</taxon>
        <taxon>Flavobacteriaceae</taxon>
        <taxon>Flavobacterium</taxon>
    </lineage>
</organism>
<dbReference type="OrthoDB" id="1262545at2"/>
<keyword evidence="1" id="KW-0472">Membrane</keyword>
<dbReference type="EMBL" id="CP020919">
    <property type="protein sequence ID" value="AWG24715.1"/>
    <property type="molecule type" value="Genomic_DNA"/>
</dbReference>
<evidence type="ECO:0000313" key="2">
    <source>
        <dbReference type="EMBL" id="AWG24715.1"/>
    </source>
</evidence>
<keyword evidence="1" id="KW-1133">Transmembrane helix</keyword>
<reference evidence="2 3" key="1">
    <citation type="submission" date="2017-04" db="EMBL/GenBank/DDBJ databases">
        <title>Complete genome sequence of Flavobacterium kingsejong AJ004.</title>
        <authorList>
            <person name="Lee P.C."/>
        </authorList>
    </citation>
    <scope>NUCLEOTIDE SEQUENCE [LARGE SCALE GENOMIC DNA]</scope>
    <source>
        <strain evidence="2 3">AJ004</strain>
    </source>
</reference>
<proteinExistence type="predicted"/>
<dbReference type="Proteomes" id="UP000244677">
    <property type="component" value="Chromosome"/>
</dbReference>
<dbReference type="KEGG" id="fki:FK004_05470"/>
<name>A0A2S1LLU2_9FLAO</name>
<gene>
    <name evidence="2" type="ORF">FK004_05470</name>
</gene>
<dbReference type="AlphaFoldDB" id="A0A2S1LLU2"/>
<dbReference type="RefSeq" id="WP_108736349.1">
    <property type="nucleotide sequence ID" value="NZ_CP020919.1"/>
</dbReference>
<evidence type="ECO:0000313" key="3">
    <source>
        <dbReference type="Proteomes" id="UP000244677"/>
    </source>
</evidence>
<sequence length="134" mass="15694">MKINSFIKNNFTLQLCIALLILFGSIAILSVYEYKNADKFYDSSLHSIIVKRSKLQQKSTAFYVDNEIRIDSIAGIAEYDLKLGDSIVKKGKTFQFDVYRKNTTFGYQLMQTYYYEDNLYSFLHPESNTRQLQH</sequence>
<evidence type="ECO:0000256" key="1">
    <source>
        <dbReference type="SAM" id="Phobius"/>
    </source>
</evidence>
<accession>A0A2S1LLU2</accession>
<protein>
    <submittedName>
        <fullName evidence="2">Uncharacterized protein</fullName>
    </submittedName>
</protein>